<dbReference type="InterPro" id="IPR054722">
    <property type="entry name" value="PolX-like_BBD"/>
</dbReference>
<evidence type="ECO:0000313" key="3">
    <source>
        <dbReference type="Proteomes" id="UP001652660"/>
    </source>
</evidence>
<keyword evidence="3" id="KW-1185">Reference proteome</keyword>
<dbReference type="PANTHER" id="PTHR47592">
    <property type="entry name" value="PBF68 PROTEIN"/>
    <property type="match status" value="1"/>
</dbReference>
<dbReference type="GeneID" id="140008656"/>
<name>A0ABM4UQN0_COFAR</name>
<dbReference type="RefSeq" id="XP_071909595.1">
    <property type="nucleotide sequence ID" value="XM_072053494.1"/>
</dbReference>
<feature type="domain" description="Retrovirus-related Pol polyprotein from transposon TNT 1-94-like beta-barrel" evidence="2">
    <location>
        <begin position="116"/>
        <end position="195"/>
    </location>
</feature>
<feature type="compositionally biased region" description="Basic and acidic residues" evidence="1">
    <location>
        <begin position="303"/>
        <end position="315"/>
    </location>
</feature>
<dbReference type="Pfam" id="PF22936">
    <property type="entry name" value="Pol_BBD"/>
    <property type="match status" value="1"/>
</dbReference>
<dbReference type="PANTHER" id="PTHR47592:SF31">
    <property type="entry name" value="ZINC FINGER, CCHC-TYPE-RELATED"/>
    <property type="match status" value="1"/>
</dbReference>
<dbReference type="Proteomes" id="UP001652660">
    <property type="component" value="Chromosome 6c"/>
</dbReference>
<protein>
    <recommendedName>
        <fullName evidence="2">Retrovirus-related Pol polyprotein from transposon TNT 1-94-like beta-barrel domain-containing protein</fullName>
    </recommendedName>
</protein>
<feature type="region of interest" description="Disordered" evidence="1">
    <location>
        <begin position="288"/>
        <end position="324"/>
    </location>
</feature>
<organism evidence="3 4">
    <name type="scientific">Coffea arabica</name>
    <name type="common">Arabian coffee</name>
    <dbReference type="NCBI Taxonomy" id="13443"/>
    <lineage>
        <taxon>Eukaryota</taxon>
        <taxon>Viridiplantae</taxon>
        <taxon>Streptophyta</taxon>
        <taxon>Embryophyta</taxon>
        <taxon>Tracheophyta</taxon>
        <taxon>Spermatophyta</taxon>
        <taxon>Magnoliopsida</taxon>
        <taxon>eudicotyledons</taxon>
        <taxon>Gunneridae</taxon>
        <taxon>Pentapetalae</taxon>
        <taxon>asterids</taxon>
        <taxon>lamiids</taxon>
        <taxon>Gentianales</taxon>
        <taxon>Rubiaceae</taxon>
        <taxon>Ixoroideae</taxon>
        <taxon>Gardenieae complex</taxon>
        <taxon>Bertiereae - Coffeeae clade</taxon>
        <taxon>Coffeeae</taxon>
        <taxon>Coffea</taxon>
    </lineage>
</organism>
<evidence type="ECO:0000256" key="1">
    <source>
        <dbReference type="SAM" id="MobiDB-lite"/>
    </source>
</evidence>
<evidence type="ECO:0000313" key="4">
    <source>
        <dbReference type="RefSeq" id="XP_071909595.1"/>
    </source>
</evidence>
<reference evidence="4" key="1">
    <citation type="submission" date="2025-08" db="UniProtKB">
        <authorList>
            <consortium name="RefSeq"/>
        </authorList>
    </citation>
    <scope>IDENTIFICATION</scope>
    <source>
        <tissue evidence="4">Leaves</tissue>
    </source>
</reference>
<feature type="compositionally biased region" description="Polar residues" evidence="1">
    <location>
        <begin position="288"/>
        <end position="301"/>
    </location>
</feature>
<proteinExistence type="predicted"/>
<gene>
    <name evidence="4" type="primary">LOC140008656</name>
</gene>
<accession>A0ABM4UQN0</accession>
<evidence type="ECO:0000259" key="2">
    <source>
        <dbReference type="Pfam" id="PF22936"/>
    </source>
</evidence>
<sequence length="567" mass="63642">MDQIHNLQVIVSKLKDYGVEESESFQVGAIIAKLPPLWNKYYQKKLLHTSETLTLSSVLKYLRIEEGARIFQKLEIDNAPKTNMVEEKMNSEIVVMMTFGTVTELHMTTPTPSKDWWYDSGAAIHVCNDKNQFKSFELLEGHKVVMTNIVRAKVHGKGDVHLQFASGKKLVLTNVLHVPDVVKNLVSADILNKKGLKAVLESNNVILSKNGVFIGNGYSCNGMFKLSINKVNDISVYSLASTSSTCSYFLWHENSKAYRLLDLGSNIKVESRDVEFFEDKFLRDSTVNIDPSSPNAASSSGTKRREIDTPSEPRRSQRQRKEKQLPPDFVSLQAIVFLVEGNRDSLLNKTPILLSVEDDPKTYDEATKSRDAVFWKEAVIDEMDSILSNNTWVLVDLPQDSKNIDCKWVFCKKYATNGTILTYKASLHMLQMDVKIAFLNGDLNEEVYMEQPEGFVLLDNPAGKLQSPKFTRDMFGISASALDEEKKKKRYSKAKRGLTVLSLRKDLQARTVDSGGGNGGSGRGLPFLLPTRSSSEWPACGFVMEIEERDRGAFGRRIGLPSISVKL</sequence>